<dbReference type="OrthoDB" id="185373at2759"/>
<name>A0A9P0YLU5_CUSEU</name>
<dbReference type="GO" id="GO:0009507">
    <property type="term" value="C:chloroplast"/>
    <property type="evidence" value="ECO:0007669"/>
    <property type="project" value="TreeGrafter"/>
</dbReference>
<dbReference type="NCBIfam" id="TIGR00756">
    <property type="entry name" value="PPR"/>
    <property type="match status" value="6"/>
</dbReference>
<evidence type="ECO:0008006" key="6">
    <source>
        <dbReference type="Google" id="ProtNLM"/>
    </source>
</evidence>
<comment type="similarity">
    <text evidence="1">Belongs to the PPR family. P subfamily.</text>
</comment>
<dbReference type="InterPro" id="IPR011990">
    <property type="entry name" value="TPR-like_helical_dom_sf"/>
</dbReference>
<feature type="repeat" description="PPR" evidence="3">
    <location>
        <begin position="201"/>
        <end position="235"/>
    </location>
</feature>
<protein>
    <recommendedName>
        <fullName evidence="6">Pentatricopeptide repeat-containing protein</fullName>
    </recommendedName>
</protein>
<proteinExistence type="inferred from homology"/>
<dbReference type="EMBL" id="CAMAPE010000005">
    <property type="protein sequence ID" value="CAH9067832.1"/>
    <property type="molecule type" value="Genomic_DNA"/>
</dbReference>
<sequence>MMFNPRIFMSTVFSARYSHRCLCSLFSLFSFSTIGIPANQTKQPHEEHTQNDYNVSESRIQSQLSELLPIRHISSTKISPETSLSDALKQSENVDLDFFLPPEDKFRGVFLQKLRGISSIERALASIGVDPTLDLVSKVVDRGNLGGEAMVTFFEWAIKQKSLVKEVNTYNVVLKALGRRKFFTHMMVLFKRMIGEGLIPTSGTLSIVLDSFIRAGQVSKAIQLFNKLEDFGLKCDTETLNVLLQSLCRRSHVGSASSLLVKMKDRVPFDVMTYNTVIGGWAKCGRVNEVEMTLKKMVEDGFDPDNSTYAYVLEGLGRAGQIQNAVKIFEGLDEKEGCVQHVEVYNALISNFMTAGQIDEGLEYYRKMGSKNCDPNNETYVRLISAFLKARRVADGIEMFDEMIGRRIIPNTGTITSFLKPLCSYGPPHAALVIYKKAREAGCVISLSAYKLLLMRLSRFGKCGMLLSVWNEMLDSGYSSDVEVYEYVINGLCNVGQLESAVLVMEEALCERGVYPSKLICSKLKNKLLSSNKIETAYKLSLKIKAARCNENAQRYWRAKGWHF</sequence>
<keyword evidence="5" id="KW-1185">Reference proteome</keyword>
<dbReference type="InterPro" id="IPR002885">
    <property type="entry name" value="PPR_rpt"/>
</dbReference>
<dbReference type="Proteomes" id="UP001152484">
    <property type="component" value="Unassembled WGS sequence"/>
</dbReference>
<dbReference type="Pfam" id="PF01535">
    <property type="entry name" value="PPR"/>
    <property type="match status" value="1"/>
</dbReference>
<dbReference type="PANTHER" id="PTHR47936">
    <property type="entry name" value="PPR_LONG DOMAIN-CONTAINING PROTEIN"/>
    <property type="match status" value="1"/>
</dbReference>
<dbReference type="PROSITE" id="PS51375">
    <property type="entry name" value="PPR"/>
    <property type="match status" value="6"/>
</dbReference>
<dbReference type="GO" id="GO:0031930">
    <property type="term" value="P:mitochondria-nucleus signaling pathway"/>
    <property type="evidence" value="ECO:0007669"/>
    <property type="project" value="TreeGrafter"/>
</dbReference>
<dbReference type="Gene3D" id="1.25.40.10">
    <property type="entry name" value="Tetratricopeptide repeat domain"/>
    <property type="match status" value="4"/>
</dbReference>
<evidence type="ECO:0000313" key="5">
    <source>
        <dbReference type="Proteomes" id="UP001152484"/>
    </source>
</evidence>
<dbReference type="Pfam" id="PF13041">
    <property type="entry name" value="PPR_2"/>
    <property type="match status" value="3"/>
</dbReference>
<feature type="repeat" description="PPR" evidence="3">
    <location>
        <begin position="166"/>
        <end position="200"/>
    </location>
</feature>
<gene>
    <name evidence="4" type="ORF">CEURO_LOCUS2634</name>
</gene>
<dbReference type="AlphaFoldDB" id="A0A9P0YLU5"/>
<keyword evidence="2" id="KW-0677">Repeat</keyword>
<reference evidence="4" key="1">
    <citation type="submission" date="2022-07" db="EMBL/GenBank/DDBJ databases">
        <authorList>
            <person name="Macas J."/>
            <person name="Novak P."/>
            <person name="Neumann P."/>
        </authorList>
    </citation>
    <scope>NUCLEOTIDE SEQUENCE</scope>
</reference>
<evidence type="ECO:0000256" key="1">
    <source>
        <dbReference type="ARBA" id="ARBA00007626"/>
    </source>
</evidence>
<feature type="repeat" description="PPR" evidence="3">
    <location>
        <begin position="376"/>
        <end position="410"/>
    </location>
</feature>
<accession>A0A9P0YLU5</accession>
<dbReference type="GO" id="GO:0010019">
    <property type="term" value="P:chloroplast-nucleus signaling pathway"/>
    <property type="evidence" value="ECO:0007669"/>
    <property type="project" value="TreeGrafter"/>
</dbReference>
<feature type="repeat" description="PPR" evidence="3">
    <location>
        <begin position="270"/>
        <end position="304"/>
    </location>
</feature>
<dbReference type="PANTHER" id="PTHR47936:SF1">
    <property type="entry name" value="PENTATRICOPEPTIDE REPEAT-CONTAINING PROTEIN GUN1, CHLOROPLASTIC"/>
    <property type="match status" value="1"/>
</dbReference>
<feature type="repeat" description="PPR" evidence="3">
    <location>
        <begin position="481"/>
        <end position="516"/>
    </location>
</feature>
<feature type="repeat" description="PPR" evidence="3">
    <location>
        <begin position="341"/>
        <end position="375"/>
    </location>
</feature>
<evidence type="ECO:0000313" key="4">
    <source>
        <dbReference type="EMBL" id="CAH9067832.1"/>
    </source>
</evidence>
<comment type="caution">
    <text evidence="4">The sequence shown here is derived from an EMBL/GenBank/DDBJ whole genome shotgun (WGS) entry which is preliminary data.</text>
</comment>
<evidence type="ECO:0000256" key="3">
    <source>
        <dbReference type="PROSITE-ProRule" id="PRU00708"/>
    </source>
</evidence>
<organism evidence="4 5">
    <name type="scientific">Cuscuta europaea</name>
    <name type="common">European dodder</name>
    <dbReference type="NCBI Taxonomy" id="41803"/>
    <lineage>
        <taxon>Eukaryota</taxon>
        <taxon>Viridiplantae</taxon>
        <taxon>Streptophyta</taxon>
        <taxon>Embryophyta</taxon>
        <taxon>Tracheophyta</taxon>
        <taxon>Spermatophyta</taxon>
        <taxon>Magnoliopsida</taxon>
        <taxon>eudicotyledons</taxon>
        <taxon>Gunneridae</taxon>
        <taxon>Pentapetalae</taxon>
        <taxon>asterids</taxon>
        <taxon>lamiids</taxon>
        <taxon>Solanales</taxon>
        <taxon>Convolvulaceae</taxon>
        <taxon>Cuscuteae</taxon>
        <taxon>Cuscuta</taxon>
        <taxon>Cuscuta subgen. Cuscuta</taxon>
    </lineage>
</organism>
<evidence type="ECO:0000256" key="2">
    <source>
        <dbReference type="ARBA" id="ARBA00022737"/>
    </source>
</evidence>